<reference evidence="4 5" key="1">
    <citation type="submission" date="2024-03" db="EMBL/GenBank/DDBJ databases">
        <title>Chitinophaga caseinilytica sp. nov., a casein hydrolysing bacterium isolated from forest soil.</title>
        <authorList>
            <person name="Lee D.S."/>
            <person name="Han D.M."/>
            <person name="Baek J.H."/>
            <person name="Choi D.G."/>
            <person name="Jeon J.H."/>
            <person name="Jeon C.O."/>
        </authorList>
    </citation>
    <scope>NUCLEOTIDE SEQUENCE [LARGE SCALE GENOMIC DNA]</scope>
    <source>
        <strain evidence="4 5">KACC 19118</strain>
    </source>
</reference>
<feature type="domain" description="Dienelactone hydrolase" evidence="3">
    <location>
        <begin position="101"/>
        <end position="204"/>
    </location>
</feature>
<dbReference type="RefSeq" id="WP_341839655.1">
    <property type="nucleotide sequence ID" value="NZ_CP149792.1"/>
</dbReference>
<dbReference type="InterPro" id="IPR029058">
    <property type="entry name" value="AB_hydrolase_fold"/>
</dbReference>
<feature type="signal peptide" evidence="2">
    <location>
        <begin position="1"/>
        <end position="18"/>
    </location>
</feature>
<evidence type="ECO:0000313" key="4">
    <source>
        <dbReference type="EMBL" id="WZN44895.1"/>
    </source>
</evidence>
<dbReference type="InterPro" id="IPR002925">
    <property type="entry name" value="Dienelactn_hydro"/>
</dbReference>
<organism evidence="4 5">
    <name type="scientific">Chitinophaga caseinilytica</name>
    <dbReference type="NCBI Taxonomy" id="2267521"/>
    <lineage>
        <taxon>Bacteria</taxon>
        <taxon>Pseudomonadati</taxon>
        <taxon>Bacteroidota</taxon>
        <taxon>Chitinophagia</taxon>
        <taxon>Chitinophagales</taxon>
        <taxon>Chitinophagaceae</taxon>
        <taxon>Chitinophaga</taxon>
    </lineage>
</organism>
<accession>A0ABZ2YY02</accession>
<dbReference type="Proteomes" id="UP001449657">
    <property type="component" value="Chromosome"/>
</dbReference>
<evidence type="ECO:0000313" key="5">
    <source>
        <dbReference type="Proteomes" id="UP001449657"/>
    </source>
</evidence>
<keyword evidence="4" id="KW-0378">Hydrolase</keyword>
<evidence type="ECO:0000259" key="3">
    <source>
        <dbReference type="Pfam" id="PF01738"/>
    </source>
</evidence>
<sequence length="312" mass="34792">MKHLFVPLLLLIGLSAVAQQSPAKFSLDVRYLLSLPDGYDADSTRKWPLLIFLHGSGESGIDLDKVKVHGPPKLVEAGKKFPLIIVSPQSDFGGWDAGILQRLILDLKTHYRVDADRVYMTGLSMGGYGTWEYASRFAGDLAAIVPICGGGRPEDAWKMRYLPTWCFHGGKDNVVLPSQSADMINALKPFQPGVKFTVYPDAGHDSWTEAYNSDSLWTWLLAQRRHEFKPATVAPATLAKYAGVYVRSGRDTVVITPAENALQLQAGRGKELLKPASETVFYWMDKAPVDIIFNKEGFLFRGWQLEQYKKVK</sequence>
<protein>
    <submittedName>
        <fullName evidence="4">Dienelactone hydrolase family protein</fullName>
    </submittedName>
</protein>
<keyword evidence="1 2" id="KW-0732">Signal</keyword>
<dbReference type="GO" id="GO:0016787">
    <property type="term" value="F:hydrolase activity"/>
    <property type="evidence" value="ECO:0007669"/>
    <property type="project" value="UniProtKB-KW"/>
</dbReference>
<dbReference type="PANTHER" id="PTHR43037">
    <property type="entry name" value="UNNAMED PRODUCT-RELATED"/>
    <property type="match status" value="1"/>
</dbReference>
<dbReference type="Pfam" id="PF01738">
    <property type="entry name" value="DLH"/>
    <property type="match status" value="1"/>
</dbReference>
<gene>
    <name evidence="4" type="ORF">WJU22_18530</name>
</gene>
<dbReference type="PANTHER" id="PTHR43037:SF1">
    <property type="entry name" value="BLL1128 PROTEIN"/>
    <property type="match status" value="1"/>
</dbReference>
<keyword evidence="5" id="KW-1185">Reference proteome</keyword>
<dbReference type="EMBL" id="CP150096">
    <property type="protein sequence ID" value="WZN44895.1"/>
    <property type="molecule type" value="Genomic_DNA"/>
</dbReference>
<evidence type="ECO:0000256" key="2">
    <source>
        <dbReference type="SAM" id="SignalP"/>
    </source>
</evidence>
<feature type="chain" id="PRO_5046449746" evidence="2">
    <location>
        <begin position="19"/>
        <end position="312"/>
    </location>
</feature>
<evidence type="ECO:0000256" key="1">
    <source>
        <dbReference type="ARBA" id="ARBA00022729"/>
    </source>
</evidence>
<dbReference type="SUPFAM" id="SSF53474">
    <property type="entry name" value="alpha/beta-Hydrolases"/>
    <property type="match status" value="1"/>
</dbReference>
<dbReference type="Gene3D" id="3.40.50.1820">
    <property type="entry name" value="alpha/beta hydrolase"/>
    <property type="match status" value="1"/>
</dbReference>
<proteinExistence type="predicted"/>
<name>A0ABZ2YY02_9BACT</name>
<dbReference type="InterPro" id="IPR050955">
    <property type="entry name" value="Plant_Biomass_Hydrol_Est"/>
</dbReference>